<keyword evidence="5" id="KW-0255">Endonuclease</keyword>
<reference evidence="5" key="1">
    <citation type="submission" date="2021-10" db="EMBL/GenBank/DDBJ databases">
        <authorList>
            <person name="Mesa V."/>
        </authorList>
    </citation>
    <scope>NUCLEOTIDE SEQUENCE</scope>
    <source>
        <strain evidence="5">CC3_PB</strain>
    </source>
</reference>
<dbReference type="GO" id="GO:0004519">
    <property type="term" value="F:endonuclease activity"/>
    <property type="evidence" value="ECO:0007669"/>
    <property type="project" value="UniProtKB-KW"/>
</dbReference>
<dbReference type="SMART" id="SM00507">
    <property type="entry name" value="HNHc"/>
    <property type="match status" value="1"/>
</dbReference>
<dbReference type="GO" id="GO:0003676">
    <property type="term" value="F:nucleic acid binding"/>
    <property type="evidence" value="ECO:0007669"/>
    <property type="project" value="InterPro"/>
</dbReference>
<evidence type="ECO:0000313" key="6">
    <source>
        <dbReference type="Proteomes" id="UP000789738"/>
    </source>
</evidence>
<organism evidence="5 6">
    <name type="scientific">Clostridium neonatale</name>
    <dbReference type="NCBI Taxonomy" id="137838"/>
    <lineage>
        <taxon>Bacteria</taxon>
        <taxon>Bacillati</taxon>
        <taxon>Bacillota</taxon>
        <taxon>Clostridia</taxon>
        <taxon>Eubacteriales</taxon>
        <taxon>Clostridiaceae</taxon>
        <taxon>Clostridium</taxon>
    </lineage>
</organism>
<evidence type="ECO:0000313" key="5">
    <source>
        <dbReference type="EMBL" id="CAG9705857.1"/>
    </source>
</evidence>
<dbReference type="Proteomes" id="UP000789738">
    <property type="component" value="Unassembled WGS sequence"/>
</dbReference>
<gene>
    <name evidence="5" type="ORF">CNEO_42120</name>
</gene>
<name>A0AA86JFU8_9CLOT</name>
<comment type="caution">
    <text evidence="5">The sequence shown here is derived from an EMBL/GenBank/DDBJ whole genome shotgun (WGS) entry which is preliminary data.</text>
</comment>
<keyword evidence="2" id="KW-0378">Hydrolase</keyword>
<dbReference type="Pfam" id="PF01844">
    <property type="entry name" value="HNH"/>
    <property type="match status" value="1"/>
</dbReference>
<dbReference type="GO" id="GO:0005829">
    <property type="term" value="C:cytosol"/>
    <property type="evidence" value="ECO:0007669"/>
    <property type="project" value="TreeGrafter"/>
</dbReference>
<sequence>MAQRRLMECKHRGCYNLTRNQLGYCDEHIKEAEIKEKERRKSFNDRYNKNNKYNQFYWTKAWKELRQYVLVRDDYLCQDCLKNKKITEATDVHHIKKLRKAWDLRLDPNNCISLCGACHKIRDRK</sequence>
<dbReference type="PANTHER" id="PTHR41286:SF1">
    <property type="entry name" value="HNH NUCLEASE YAJD-RELATED"/>
    <property type="match status" value="1"/>
</dbReference>
<dbReference type="InterPro" id="IPR003615">
    <property type="entry name" value="HNH_nuc"/>
</dbReference>
<evidence type="ECO:0000256" key="1">
    <source>
        <dbReference type="ARBA" id="ARBA00022722"/>
    </source>
</evidence>
<protein>
    <recommendedName>
        <fullName evidence="4">Putative HNH nuclease YajD</fullName>
    </recommendedName>
</protein>
<dbReference type="AlphaFoldDB" id="A0AA86JFU8"/>
<dbReference type="RefSeq" id="WP_210885844.1">
    <property type="nucleotide sequence ID" value="NZ_CAKJVE010000004.1"/>
</dbReference>
<dbReference type="PANTHER" id="PTHR41286">
    <property type="entry name" value="HNH NUCLEASE YAJD-RELATED"/>
    <property type="match status" value="1"/>
</dbReference>
<comment type="similarity">
    <text evidence="3">Belongs to the HNH nuclease family.</text>
</comment>
<evidence type="ECO:0000256" key="3">
    <source>
        <dbReference type="ARBA" id="ARBA00038412"/>
    </source>
</evidence>
<keyword evidence="1" id="KW-0540">Nuclease</keyword>
<dbReference type="GO" id="GO:0016787">
    <property type="term" value="F:hydrolase activity"/>
    <property type="evidence" value="ECO:0007669"/>
    <property type="project" value="UniProtKB-KW"/>
</dbReference>
<dbReference type="InterPro" id="IPR002711">
    <property type="entry name" value="HNH"/>
</dbReference>
<accession>A0AA86JFU8</accession>
<dbReference type="CDD" id="cd00085">
    <property type="entry name" value="HNHc"/>
    <property type="match status" value="1"/>
</dbReference>
<dbReference type="GO" id="GO:0008270">
    <property type="term" value="F:zinc ion binding"/>
    <property type="evidence" value="ECO:0007669"/>
    <property type="project" value="InterPro"/>
</dbReference>
<dbReference type="EMBL" id="CAKJVE010000004">
    <property type="protein sequence ID" value="CAG9705857.1"/>
    <property type="molecule type" value="Genomic_DNA"/>
</dbReference>
<proteinExistence type="inferred from homology"/>
<evidence type="ECO:0000256" key="4">
    <source>
        <dbReference type="ARBA" id="ARBA00040194"/>
    </source>
</evidence>
<evidence type="ECO:0000256" key="2">
    <source>
        <dbReference type="ARBA" id="ARBA00022801"/>
    </source>
</evidence>